<accession>A0A9D1TIP5</accession>
<evidence type="ECO:0000256" key="5">
    <source>
        <dbReference type="ARBA" id="ARBA00022723"/>
    </source>
</evidence>
<evidence type="ECO:0000313" key="12">
    <source>
        <dbReference type="EMBL" id="HIV62581.1"/>
    </source>
</evidence>
<keyword evidence="2 8" id="KW-0808">Transferase</keyword>
<dbReference type="InterPro" id="IPR043519">
    <property type="entry name" value="NT_sf"/>
</dbReference>
<evidence type="ECO:0000259" key="11">
    <source>
        <dbReference type="Pfam" id="PF12627"/>
    </source>
</evidence>
<dbReference type="PANTHER" id="PTHR46173">
    <property type="entry name" value="CCA TRNA NUCLEOTIDYLTRANSFERASE 1, MITOCHONDRIAL"/>
    <property type="match status" value="1"/>
</dbReference>
<dbReference type="InterPro" id="IPR002646">
    <property type="entry name" value="PolA_pol_head_dom"/>
</dbReference>
<dbReference type="GO" id="GO:0008033">
    <property type="term" value="P:tRNA processing"/>
    <property type="evidence" value="ECO:0007669"/>
    <property type="project" value="UniProtKB-KW"/>
</dbReference>
<dbReference type="Pfam" id="PF01966">
    <property type="entry name" value="HD"/>
    <property type="match status" value="1"/>
</dbReference>
<feature type="domain" description="HD" evidence="10">
    <location>
        <begin position="240"/>
        <end position="338"/>
    </location>
</feature>
<evidence type="ECO:0000256" key="7">
    <source>
        <dbReference type="ARBA" id="ARBA00022842"/>
    </source>
</evidence>
<dbReference type="GO" id="GO:0016779">
    <property type="term" value="F:nucleotidyltransferase activity"/>
    <property type="evidence" value="ECO:0007669"/>
    <property type="project" value="UniProtKB-KW"/>
</dbReference>
<comment type="cofactor">
    <cofactor evidence="1">
        <name>Mg(2+)</name>
        <dbReference type="ChEBI" id="CHEBI:18420"/>
    </cofactor>
</comment>
<keyword evidence="6" id="KW-0547">Nucleotide-binding</keyword>
<dbReference type="SUPFAM" id="SSF81301">
    <property type="entry name" value="Nucleotidyltransferase"/>
    <property type="match status" value="1"/>
</dbReference>
<dbReference type="InterPro" id="IPR006674">
    <property type="entry name" value="HD_domain"/>
</dbReference>
<keyword evidence="5" id="KW-0479">Metal-binding</keyword>
<name>A0A9D1TIP5_9FIRM</name>
<evidence type="ECO:0000259" key="9">
    <source>
        <dbReference type="Pfam" id="PF01743"/>
    </source>
</evidence>
<comment type="similarity">
    <text evidence="8">Belongs to the tRNA nucleotidyltransferase/poly(A) polymerase family.</text>
</comment>
<dbReference type="InterPro" id="IPR003607">
    <property type="entry name" value="HD/PDEase_dom"/>
</dbReference>
<dbReference type="Proteomes" id="UP000886808">
    <property type="component" value="Unassembled WGS sequence"/>
</dbReference>
<feature type="domain" description="Poly A polymerase head" evidence="9">
    <location>
        <begin position="21"/>
        <end position="142"/>
    </location>
</feature>
<organism evidence="12 13">
    <name type="scientific">Candidatus Butyricicoccus avistercoris</name>
    <dbReference type="NCBI Taxonomy" id="2838518"/>
    <lineage>
        <taxon>Bacteria</taxon>
        <taxon>Bacillati</taxon>
        <taxon>Bacillota</taxon>
        <taxon>Clostridia</taxon>
        <taxon>Eubacteriales</taxon>
        <taxon>Butyricicoccaceae</taxon>
        <taxon>Butyricicoccus</taxon>
    </lineage>
</organism>
<keyword evidence="3" id="KW-0819">tRNA processing</keyword>
<evidence type="ECO:0000256" key="1">
    <source>
        <dbReference type="ARBA" id="ARBA00001946"/>
    </source>
</evidence>
<evidence type="ECO:0000256" key="2">
    <source>
        <dbReference type="ARBA" id="ARBA00022679"/>
    </source>
</evidence>
<dbReference type="InterPro" id="IPR032828">
    <property type="entry name" value="PolyA_RNA-bd"/>
</dbReference>
<dbReference type="GO" id="GO:0000166">
    <property type="term" value="F:nucleotide binding"/>
    <property type="evidence" value="ECO:0007669"/>
    <property type="project" value="UniProtKB-KW"/>
</dbReference>
<keyword evidence="8" id="KW-0694">RNA-binding</keyword>
<evidence type="ECO:0000313" key="13">
    <source>
        <dbReference type="Proteomes" id="UP000886808"/>
    </source>
</evidence>
<sequence length="439" mass="50467">MYLPNEVKYTLDKLNKAGFSAYVVGGAVRDALRGQIPHDYDLCTSATPEQMKDVFNRERIIETGISHGTITVLIDNKPLEITTFRKESEYTDCRRPDSISFVKTIDEDLSRRDFTVNAIAYSPYDGFIDLFNGRSDLENNVLKAVGDADKRFSEDALRILRGLRMISEYGFEIEPKTKNALKERANLLLNISVERISSELMRILCGRYVGRVLREFTDVFGVVLPEILPMKGLDQKNQYHIYDVLEHSIRAVEQVKAEPALRFAALYHDTGKPDCMSIDENGRGHFYAHPKISKKHTELRTEKLKLSNALSDEIIFLVEHHDNFIKDEPHIIRRKLVRFGETRFRNLIRLKKADCIARGTHEEYLTYFIRLEKLVNEVINEKPCLTVKSLAVNGYDLINLGFKGKQIGDILNKMLGFVIENPQDNRKEILLKLVKEGKI</sequence>
<proteinExistence type="inferred from homology"/>
<evidence type="ECO:0000256" key="8">
    <source>
        <dbReference type="RuleBase" id="RU003953"/>
    </source>
</evidence>
<comment type="caution">
    <text evidence="12">The sequence shown here is derived from an EMBL/GenBank/DDBJ whole genome shotgun (WGS) entry which is preliminary data.</text>
</comment>
<keyword evidence="7" id="KW-0460">Magnesium</keyword>
<dbReference type="Gene3D" id="1.10.246.80">
    <property type="match status" value="1"/>
</dbReference>
<dbReference type="GO" id="GO:0046872">
    <property type="term" value="F:metal ion binding"/>
    <property type="evidence" value="ECO:0007669"/>
    <property type="project" value="UniProtKB-KW"/>
</dbReference>
<dbReference type="GO" id="GO:0000049">
    <property type="term" value="F:tRNA binding"/>
    <property type="evidence" value="ECO:0007669"/>
    <property type="project" value="TreeGrafter"/>
</dbReference>
<dbReference type="CDD" id="cd00077">
    <property type="entry name" value="HDc"/>
    <property type="match status" value="1"/>
</dbReference>
<reference evidence="12" key="2">
    <citation type="submission" date="2021-04" db="EMBL/GenBank/DDBJ databases">
        <authorList>
            <person name="Gilroy R."/>
        </authorList>
    </citation>
    <scope>NUCLEOTIDE SEQUENCE</scope>
    <source>
        <strain evidence="12">CHK193-4272</strain>
    </source>
</reference>
<feature type="domain" description="tRNA nucleotidyltransferase/poly(A) polymerase RNA and SrmB- binding" evidence="11">
    <location>
        <begin position="170"/>
        <end position="226"/>
    </location>
</feature>
<dbReference type="EMBL" id="DXIE01000038">
    <property type="protein sequence ID" value="HIV62581.1"/>
    <property type="molecule type" value="Genomic_DNA"/>
</dbReference>
<evidence type="ECO:0000256" key="3">
    <source>
        <dbReference type="ARBA" id="ARBA00022694"/>
    </source>
</evidence>
<evidence type="ECO:0000259" key="10">
    <source>
        <dbReference type="Pfam" id="PF01966"/>
    </source>
</evidence>
<gene>
    <name evidence="12" type="ORF">H9746_07055</name>
</gene>
<keyword evidence="4" id="KW-0548">Nucleotidyltransferase</keyword>
<dbReference type="PANTHER" id="PTHR46173:SF1">
    <property type="entry name" value="CCA TRNA NUCLEOTIDYLTRANSFERASE 1, MITOCHONDRIAL"/>
    <property type="match status" value="1"/>
</dbReference>
<dbReference type="InterPro" id="IPR050264">
    <property type="entry name" value="Bact_CCA-adding_enz_type3_sf"/>
</dbReference>
<evidence type="ECO:0000256" key="4">
    <source>
        <dbReference type="ARBA" id="ARBA00022695"/>
    </source>
</evidence>
<dbReference type="AlphaFoldDB" id="A0A9D1TIP5"/>
<dbReference type="Gene3D" id="1.10.3090.10">
    <property type="entry name" value="cca-adding enzyme, domain 2"/>
    <property type="match status" value="1"/>
</dbReference>
<dbReference type="Gene3D" id="3.30.460.10">
    <property type="entry name" value="Beta Polymerase, domain 2"/>
    <property type="match status" value="1"/>
</dbReference>
<reference evidence="12" key="1">
    <citation type="journal article" date="2021" name="PeerJ">
        <title>Extensive microbial diversity within the chicken gut microbiome revealed by metagenomics and culture.</title>
        <authorList>
            <person name="Gilroy R."/>
            <person name="Ravi A."/>
            <person name="Getino M."/>
            <person name="Pursley I."/>
            <person name="Horton D.L."/>
            <person name="Alikhan N.F."/>
            <person name="Baker D."/>
            <person name="Gharbi K."/>
            <person name="Hall N."/>
            <person name="Watson M."/>
            <person name="Adriaenssens E.M."/>
            <person name="Foster-Nyarko E."/>
            <person name="Jarju S."/>
            <person name="Secka A."/>
            <person name="Antonio M."/>
            <person name="Oren A."/>
            <person name="Chaudhuri R.R."/>
            <person name="La Ragione R."/>
            <person name="Hildebrand F."/>
            <person name="Pallen M.J."/>
        </authorList>
    </citation>
    <scope>NUCLEOTIDE SEQUENCE</scope>
    <source>
        <strain evidence="12">CHK193-4272</strain>
    </source>
</reference>
<dbReference type="Pfam" id="PF01743">
    <property type="entry name" value="PolyA_pol"/>
    <property type="match status" value="1"/>
</dbReference>
<protein>
    <submittedName>
        <fullName evidence="12">HD domain-containing protein</fullName>
    </submittedName>
</protein>
<dbReference type="SUPFAM" id="SSF81891">
    <property type="entry name" value="Poly A polymerase C-terminal region-like"/>
    <property type="match status" value="1"/>
</dbReference>
<dbReference type="CDD" id="cd05398">
    <property type="entry name" value="NT_ClassII-CCAase"/>
    <property type="match status" value="1"/>
</dbReference>
<dbReference type="Pfam" id="PF12627">
    <property type="entry name" value="PolyA_pol_RNAbd"/>
    <property type="match status" value="1"/>
</dbReference>
<evidence type="ECO:0000256" key="6">
    <source>
        <dbReference type="ARBA" id="ARBA00022741"/>
    </source>
</evidence>